<evidence type="ECO:0000313" key="3">
    <source>
        <dbReference type="EMBL" id="CEL53898.1"/>
    </source>
</evidence>
<name>A0A0B7FCH0_THACB</name>
<dbReference type="PANTHER" id="PTHR13950">
    <property type="entry name" value="RABCONNECTIN-RELATED"/>
    <property type="match status" value="1"/>
</dbReference>
<dbReference type="PANTHER" id="PTHR13950:SF9">
    <property type="entry name" value="RABCONNECTIN-3A"/>
    <property type="match status" value="1"/>
</dbReference>
<feature type="compositionally biased region" description="Basic and acidic residues" evidence="1">
    <location>
        <begin position="1298"/>
        <end position="1315"/>
    </location>
</feature>
<feature type="compositionally biased region" description="Basic residues" evidence="1">
    <location>
        <begin position="1261"/>
        <end position="1270"/>
    </location>
</feature>
<evidence type="ECO:0000256" key="1">
    <source>
        <dbReference type="SAM" id="MobiDB-lite"/>
    </source>
</evidence>
<organism evidence="3 4">
    <name type="scientific">Thanatephorus cucumeris (strain AG1-IB / isolate 7/3/14)</name>
    <name type="common">Lettuce bottom rot fungus</name>
    <name type="synonym">Rhizoctonia solani</name>
    <dbReference type="NCBI Taxonomy" id="1108050"/>
    <lineage>
        <taxon>Eukaryota</taxon>
        <taxon>Fungi</taxon>
        <taxon>Dikarya</taxon>
        <taxon>Basidiomycota</taxon>
        <taxon>Agaricomycotina</taxon>
        <taxon>Agaricomycetes</taxon>
        <taxon>Cantharellales</taxon>
        <taxon>Ceratobasidiaceae</taxon>
        <taxon>Rhizoctonia</taxon>
        <taxon>Rhizoctonia solani AG-1</taxon>
    </lineage>
</organism>
<gene>
    <name evidence="3" type="ORF">RSOLAG1IB_06680</name>
</gene>
<dbReference type="Pfam" id="PF12234">
    <property type="entry name" value="Rav1p_C"/>
    <property type="match status" value="1"/>
</dbReference>
<dbReference type="EMBL" id="LN679113">
    <property type="protein sequence ID" value="CEL53898.1"/>
    <property type="molecule type" value="Genomic_DNA"/>
</dbReference>
<feature type="compositionally biased region" description="Polar residues" evidence="1">
    <location>
        <begin position="1242"/>
        <end position="1252"/>
    </location>
</feature>
<evidence type="ECO:0000313" key="4">
    <source>
        <dbReference type="Proteomes" id="UP000059188"/>
    </source>
</evidence>
<dbReference type="InterPro" id="IPR022033">
    <property type="entry name" value="Rav1p_C"/>
</dbReference>
<dbReference type="InterPro" id="IPR015943">
    <property type="entry name" value="WD40/YVTN_repeat-like_dom_sf"/>
</dbReference>
<keyword evidence="4" id="KW-1185">Reference proteome</keyword>
<proteinExistence type="predicted"/>
<dbReference type="Gene3D" id="2.130.10.10">
    <property type="entry name" value="YVTN repeat-like/Quinoprotein amine dehydrogenase"/>
    <property type="match status" value="1"/>
</dbReference>
<dbReference type="InterPro" id="IPR036322">
    <property type="entry name" value="WD40_repeat_dom_sf"/>
</dbReference>
<dbReference type="STRING" id="1108050.A0A0B7FCH0"/>
<accession>A0A0B7FCH0</accession>
<reference evidence="3 4" key="1">
    <citation type="submission" date="2014-11" db="EMBL/GenBank/DDBJ databases">
        <authorList>
            <person name="Wibberg Daniel"/>
        </authorList>
    </citation>
    <scope>NUCLEOTIDE SEQUENCE [LARGE SCALE GENOMIC DNA]</scope>
    <source>
        <strain evidence="3">Rhizoctonia solani AG1-IB 7/3/14</strain>
    </source>
</reference>
<dbReference type="GO" id="GO:0043291">
    <property type="term" value="C:RAVE complex"/>
    <property type="evidence" value="ECO:0007669"/>
    <property type="project" value="TreeGrafter"/>
</dbReference>
<feature type="region of interest" description="Disordered" evidence="1">
    <location>
        <begin position="1231"/>
        <end position="1332"/>
    </location>
</feature>
<dbReference type="GO" id="GO:0007035">
    <property type="term" value="P:vacuolar acidification"/>
    <property type="evidence" value="ECO:0007669"/>
    <property type="project" value="TreeGrafter"/>
</dbReference>
<evidence type="ECO:0000259" key="2">
    <source>
        <dbReference type="Pfam" id="PF12234"/>
    </source>
</evidence>
<protein>
    <submittedName>
        <fullName evidence="3">Regulator of V-ATPase in vacuolar membrane protein 1</fullName>
    </submittedName>
</protein>
<feature type="domain" description="RAVE complex protein Rav1 C-terminal" evidence="2">
    <location>
        <begin position="587"/>
        <end position="1219"/>
    </location>
</feature>
<dbReference type="OrthoDB" id="342131at2759"/>
<dbReference type="Proteomes" id="UP000059188">
    <property type="component" value="Unassembled WGS sequence"/>
</dbReference>
<dbReference type="InterPro" id="IPR052208">
    <property type="entry name" value="DmX-like/RAVE_component"/>
</dbReference>
<dbReference type="SUPFAM" id="SSF50978">
    <property type="entry name" value="WD40 repeat-like"/>
    <property type="match status" value="1"/>
</dbReference>
<sequence>MLKLRHSLPGQYGFTSAPALVTLPRDGIVALAYPSFDTINILEAKSVRFLQSIKVDDAIPRVGDQTYRVECVAADKELNLLLGSVGDRVGVWEPSSSFRNRSLFRVHSTLVHNTAIDHIISRNGLLAVVGREAVGLYTLDISTDLPMWKSTFSFRIDSCSKLAISPGLTRVACIPKNTNQVYIYSLHNRRRIQCISHMRPVEDISWRGSITSNRSDTILYTMTTDCTVRIYMPVLDSAEHLQLHASLDLYSFGVPGIVSGICLLDRDVIIDSMRKAMEWPIEGSSQHAEEERARRTRLKCIVDEGWDLFAVVTRDGTVVIRAITNIDRRPPTLLHQFTTLHSPSRTLLPNTRGFALRYEPSSSTAFIIATPRLHSYIVSPLSFFDAQADGVRKVSVEAGRGSLEKIRCFVRTASELALGACYENGGGEVWRCHPEKGIIRMGRWGSGNVAVVLSEGRAVVSYTKSSQKLTLYHLPDDSVTSADAPDIDSLIVIKDSGTRASILAVTPHRSVIELHCVLPSEHSPMKLNILGPAPFPGVASKENPALILPVDPMGWSFSLDTVQGAHDSLLSISHSGVLAFWTLAGDGEWRATGQVHTERTNIKLAKCSTAKKSALVAPIGEGTEELTVWDHKESEFSSGLEYVRVFNEPIRDLDWTSTAAPQSQSILAIGFDQHVILLCQQRLTYFDDETAWVEIGKVEPSQLTPYNISDSIWLAGGLLLVGAGHQMLLYDSSGDPAPLSDKSREQHTRDLFEIVSSHNGPLEDHHPQMLLQCLLWGKIDLVKDIVVRLAASFDAAEGAGSESLYFTKLSPWQFLSGHTSYDSIITWSSSTDDDDSHSFSRRLVERLLNKLEEQRLPHLSETEQAHLIVMIQTTLEIDEQRRALDANGLRYLISIRSFYTLNKRLETFGDNLKQNSVTNARAGKRERLRYRDIVWAFHSESQQIMMDASTEACGGRMTWSDAKALGVFLWTRSSEDLKSQMEVLARNQYLIGDRDPVSCSLFYFALGKIKLVHGLWRQAAWHKDYALMVKFLSNDFTEPRWRTAALKNAFALLGKQRFEFAAAFFMLGGSLQDAVNVCIKQLNDFQLAIALARVVEGDSGQVLSGILTKIVVPLAFKEGNRWLGSWAFWMLDRRDLAVRILLTPLGQLASSLQEGFIINEIGNPHFDDPSLALLFAQLKSKSLQTVKGVSEISGQTEFNFVLQMARVFCRMGCHPLALAITTSWSFDRPVLPTQGTARRHSNVSSAPSSPTLSRRGEIQPRPRHHTRRKSLIMDMDISALPPTRTVSPVPEVPTPAPREAEVPKEEQPSQPKENDSIQPRKTGVGSLMQAAKQEVKVPEFDMGAFGF</sequence>